<organism evidence="5 6">
    <name type="scientific">Parasphingopyxis marina</name>
    <dbReference type="NCBI Taxonomy" id="2761622"/>
    <lineage>
        <taxon>Bacteria</taxon>
        <taxon>Pseudomonadati</taxon>
        <taxon>Pseudomonadota</taxon>
        <taxon>Alphaproteobacteria</taxon>
        <taxon>Sphingomonadales</taxon>
        <taxon>Sphingomonadaceae</taxon>
        <taxon>Parasphingopyxis</taxon>
    </lineage>
</organism>
<dbReference type="GO" id="GO:0003700">
    <property type="term" value="F:DNA-binding transcription factor activity"/>
    <property type="evidence" value="ECO:0007669"/>
    <property type="project" value="InterPro"/>
</dbReference>
<dbReference type="PROSITE" id="PS01124">
    <property type="entry name" value="HTH_ARAC_FAMILY_2"/>
    <property type="match status" value="1"/>
</dbReference>
<evidence type="ECO:0000256" key="1">
    <source>
        <dbReference type="ARBA" id="ARBA00023015"/>
    </source>
</evidence>
<name>A0A842HY58_9SPHN</name>
<accession>A0A842HY58</accession>
<dbReference type="PROSITE" id="PS00041">
    <property type="entry name" value="HTH_ARAC_FAMILY_1"/>
    <property type="match status" value="1"/>
</dbReference>
<dbReference type="SUPFAM" id="SSF46689">
    <property type="entry name" value="Homeodomain-like"/>
    <property type="match status" value="2"/>
</dbReference>
<dbReference type="InterPro" id="IPR018062">
    <property type="entry name" value="HTH_AraC-typ_CS"/>
</dbReference>
<dbReference type="SUPFAM" id="SSF52317">
    <property type="entry name" value="Class I glutamine amidotransferase-like"/>
    <property type="match status" value="1"/>
</dbReference>
<dbReference type="InterPro" id="IPR009057">
    <property type="entry name" value="Homeodomain-like_sf"/>
</dbReference>
<dbReference type="Gene3D" id="1.10.10.60">
    <property type="entry name" value="Homeodomain-like"/>
    <property type="match status" value="1"/>
</dbReference>
<feature type="domain" description="HTH araC/xylS-type" evidence="4">
    <location>
        <begin position="220"/>
        <end position="317"/>
    </location>
</feature>
<dbReference type="Gene3D" id="3.40.50.880">
    <property type="match status" value="1"/>
</dbReference>
<evidence type="ECO:0000259" key="4">
    <source>
        <dbReference type="PROSITE" id="PS01124"/>
    </source>
</evidence>
<dbReference type="CDD" id="cd03137">
    <property type="entry name" value="GATase1_AraC_1"/>
    <property type="match status" value="1"/>
</dbReference>
<dbReference type="Pfam" id="PF12833">
    <property type="entry name" value="HTH_18"/>
    <property type="match status" value="1"/>
</dbReference>
<evidence type="ECO:0000256" key="3">
    <source>
        <dbReference type="ARBA" id="ARBA00023163"/>
    </source>
</evidence>
<reference evidence="5 6" key="1">
    <citation type="submission" date="2020-08" db="EMBL/GenBank/DDBJ databases">
        <title>Draft genome sequence of Parasphingopyxis sp. GrpM-11.</title>
        <authorList>
            <person name="Oh J."/>
            <person name="Roh D.-H."/>
        </authorList>
    </citation>
    <scope>NUCLEOTIDE SEQUENCE [LARGE SCALE GENOMIC DNA]</scope>
    <source>
        <strain evidence="5 6">GrpM-11</strain>
    </source>
</reference>
<dbReference type="PANTHER" id="PTHR43130">
    <property type="entry name" value="ARAC-FAMILY TRANSCRIPTIONAL REGULATOR"/>
    <property type="match status" value="1"/>
</dbReference>
<dbReference type="GO" id="GO:0043565">
    <property type="term" value="F:sequence-specific DNA binding"/>
    <property type="evidence" value="ECO:0007669"/>
    <property type="project" value="InterPro"/>
</dbReference>
<evidence type="ECO:0000256" key="2">
    <source>
        <dbReference type="ARBA" id="ARBA00023125"/>
    </source>
</evidence>
<sequence length="321" mass="34685">MKSRRGIIFYIYDGFELLDLSGPASVFSMADSLGGGGAYFVETVSAQGGMVRSGSGLSVSSLSLRERPVRNIDTVLAVGAMPQGLMAAMACEASRVWMQRACGIAERFGSICSGAFILAEAGLLDGHRVATHWEGCRQLAKAYPRIDVDPDALYVQQGKLWTSAGVTTGIDMALAMVEKDHGPVLKAAVAKALVVYAHRPGNQSQFSAVLEAQTAATGFSDLGAWIEERLDRPIRVEEMARQAGMSERTFYRRFTQRTGMTPSKYLETLRLDRARQMLEAGRPVKTVAHAVGFASEGGFRAAFEARYDLAPSLHRVVHGSA</sequence>
<dbReference type="InterPro" id="IPR002818">
    <property type="entry name" value="DJ-1/PfpI"/>
</dbReference>
<dbReference type="SMART" id="SM00342">
    <property type="entry name" value="HTH_ARAC"/>
    <property type="match status" value="1"/>
</dbReference>
<keyword evidence="2" id="KW-0238">DNA-binding</keyword>
<keyword evidence="3" id="KW-0804">Transcription</keyword>
<dbReference type="PANTHER" id="PTHR43130:SF3">
    <property type="entry name" value="HTH-TYPE TRANSCRIPTIONAL REGULATOR RV1931C"/>
    <property type="match status" value="1"/>
</dbReference>
<keyword evidence="1" id="KW-0805">Transcription regulation</keyword>
<comment type="caution">
    <text evidence="5">The sequence shown here is derived from an EMBL/GenBank/DDBJ whole genome shotgun (WGS) entry which is preliminary data.</text>
</comment>
<evidence type="ECO:0000313" key="6">
    <source>
        <dbReference type="Proteomes" id="UP000564378"/>
    </source>
</evidence>
<protein>
    <submittedName>
        <fullName evidence="5">Helix-turn-helix domain-containing protein</fullName>
    </submittedName>
</protein>
<dbReference type="AlphaFoldDB" id="A0A842HY58"/>
<dbReference type="Pfam" id="PF01965">
    <property type="entry name" value="DJ-1_PfpI"/>
    <property type="match status" value="1"/>
</dbReference>
<dbReference type="Proteomes" id="UP000564378">
    <property type="component" value="Unassembled WGS sequence"/>
</dbReference>
<dbReference type="InterPro" id="IPR029062">
    <property type="entry name" value="Class_I_gatase-like"/>
</dbReference>
<gene>
    <name evidence="5" type="ORF">H6P80_06580</name>
</gene>
<keyword evidence="6" id="KW-1185">Reference proteome</keyword>
<dbReference type="EMBL" id="JACJVJ010000001">
    <property type="protein sequence ID" value="MBC2777281.1"/>
    <property type="molecule type" value="Genomic_DNA"/>
</dbReference>
<dbReference type="RefSeq" id="WP_185800501.1">
    <property type="nucleotide sequence ID" value="NZ_JACJVJ010000001.1"/>
</dbReference>
<dbReference type="InterPro" id="IPR052158">
    <property type="entry name" value="INH-QAR"/>
</dbReference>
<dbReference type="InterPro" id="IPR018060">
    <property type="entry name" value="HTH_AraC"/>
</dbReference>
<evidence type="ECO:0000313" key="5">
    <source>
        <dbReference type="EMBL" id="MBC2777281.1"/>
    </source>
</evidence>
<proteinExistence type="predicted"/>